<reference evidence="2 3" key="1">
    <citation type="journal article" date="2016" name="Nat. Commun.">
        <title>Thousands of microbial genomes shed light on interconnected biogeochemical processes in an aquifer system.</title>
        <authorList>
            <person name="Anantharaman K."/>
            <person name="Brown C.T."/>
            <person name="Hug L.A."/>
            <person name="Sharon I."/>
            <person name="Castelle C.J."/>
            <person name="Probst A.J."/>
            <person name="Thomas B.C."/>
            <person name="Singh A."/>
            <person name="Wilkins M.J."/>
            <person name="Karaoz U."/>
            <person name="Brodie E.L."/>
            <person name="Williams K.H."/>
            <person name="Hubbard S.S."/>
            <person name="Banfield J.F."/>
        </authorList>
    </citation>
    <scope>NUCLEOTIDE SEQUENCE [LARGE SCALE GENOMIC DNA]</scope>
</reference>
<protein>
    <recommendedName>
        <fullName evidence="4">Baseplate protein J-like domain-containing protein</fullName>
    </recommendedName>
</protein>
<keyword evidence="1" id="KW-1133">Transmembrane helix</keyword>
<dbReference type="EMBL" id="MGKW01000002">
    <property type="protein sequence ID" value="OGN34908.1"/>
    <property type="molecule type" value="Genomic_DNA"/>
</dbReference>
<accession>A0A1F8HD23</accession>
<feature type="transmembrane region" description="Helical" evidence="1">
    <location>
        <begin position="163"/>
        <end position="181"/>
    </location>
</feature>
<keyword evidence="1" id="KW-0472">Membrane</keyword>
<dbReference type="AlphaFoldDB" id="A0A1F8HD23"/>
<evidence type="ECO:0000313" key="3">
    <source>
        <dbReference type="Proteomes" id="UP000178155"/>
    </source>
</evidence>
<comment type="caution">
    <text evidence="2">The sequence shown here is derived from an EMBL/GenBank/DDBJ whole genome shotgun (WGS) entry which is preliminary data.</text>
</comment>
<dbReference type="Proteomes" id="UP000178155">
    <property type="component" value="Unassembled WGS sequence"/>
</dbReference>
<name>A0A1F8HD23_9BACT</name>
<evidence type="ECO:0008006" key="4">
    <source>
        <dbReference type="Google" id="ProtNLM"/>
    </source>
</evidence>
<gene>
    <name evidence="2" type="ORF">A3I39_01310</name>
</gene>
<keyword evidence="1" id="KW-0812">Transmembrane</keyword>
<organism evidence="2 3">
    <name type="scientific">Candidatus Yanofskybacteria bacterium RIFCSPLOWO2_02_FULL_47_9b</name>
    <dbReference type="NCBI Taxonomy" id="1802708"/>
    <lineage>
        <taxon>Bacteria</taxon>
        <taxon>Candidatus Yanofskyibacteriota</taxon>
    </lineage>
</organism>
<sequence>MSSTKIINVLKDDSFAEILALFKSTPAGEVIFVLPKRSKAFQKEEHFALLREAANEVDKIASFLSSDSKINELAQQHDFEILLARASAVKPTNTRVGVKIKSRSNPISVVNQIESFYEQPLTEEEEKPVSVPIQIRHEVEEEEEEQPQVSVAPIFKRPRKRRLLYTFGSAGVILVAVLVYLNTGSAQVVINPGITQLNFQLNASAGENIASVNASTLTLPGQTFTVKKSVSQTFNATGSKDVAQKARGSITLYNKTSSAQPLIATTRFESIDGHIFHSLTSVTVPAAKNSATPGTVEVQVIADKIGSDYNVSAGTFGIVAFKEKGDTAKYQNITGTSSAAMHGGTSGKAIVVTADDFTKAKDLLTVQLKQAISDEAKAQTAGLKVINDADITIDTPISTAVVDDAADTFTMTLNGTLKTAGFKETDLQQLIVGYVNNKYNLDIVAEKLTVIYSNVKFDTTSNTLHMTVAVTGPSYTKVDEQKILADLLGKKEAQISAYLKLLPGITSANVLLSPVWVRSVPKNSAKVHITVTR</sequence>
<evidence type="ECO:0000313" key="2">
    <source>
        <dbReference type="EMBL" id="OGN34908.1"/>
    </source>
</evidence>
<proteinExistence type="predicted"/>
<evidence type="ECO:0000256" key="1">
    <source>
        <dbReference type="SAM" id="Phobius"/>
    </source>
</evidence>